<gene>
    <name evidence="6" type="ORF">PFICI_08682</name>
</gene>
<feature type="domain" description="Prion-inhibition and propagation HeLo" evidence="4">
    <location>
        <begin position="5"/>
        <end position="178"/>
    </location>
</feature>
<dbReference type="SUPFAM" id="SSF48403">
    <property type="entry name" value="Ankyrin repeat"/>
    <property type="match status" value="2"/>
</dbReference>
<dbReference type="InParanoid" id="W3WYH6"/>
<dbReference type="Proteomes" id="UP000030651">
    <property type="component" value="Unassembled WGS sequence"/>
</dbReference>
<evidence type="ECO:0000259" key="4">
    <source>
        <dbReference type="Pfam" id="PF14479"/>
    </source>
</evidence>
<dbReference type="PANTHER" id="PTHR24201">
    <property type="entry name" value="ANK_REP_REGION DOMAIN-CONTAINING PROTEIN"/>
    <property type="match status" value="1"/>
</dbReference>
<dbReference type="Gene3D" id="3.40.50.300">
    <property type="entry name" value="P-loop containing nucleotide triphosphate hydrolases"/>
    <property type="match status" value="1"/>
</dbReference>
<dbReference type="Pfam" id="PF13637">
    <property type="entry name" value="Ank_4"/>
    <property type="match status" value="1"/>
</dbReference>
<dbReference type="InterPro" id="IPR002110">
    <property type="entry name" value="Ankyrin_rpt"/>
</dbReference>
<dbReference type="PROSITE" id="PS50088">
    <property type="entry name" value="ANK_REPEAT"/>
    <property type="match status" value="13"/>
</dbReference>
<evidence type="ECO:0000256" key="1">
    <source>
        <dbReference type="ARBA" id="ARBA00022737"/>
    </source>
</evidence>
<feature type="repeat" description="ANK" evidence="3">
    <location>
        <begin position="879"/>
        <end position="911"/>
    </location>
</feature>
<dbReference type="InterPro" id="IPR036770">
    <property type="entry name" value="Ankyrin_rpt-contain_sf"/>
</dbReference>
<proteinExistence type="predicted"/>
<sequence>MEIAGLGIGIAGLAGMFSTCLDVVERIDSYKDFGIDSRAIMSQFDAQKLLFKRWGKAVGFEGSRLRDDHHEYLDDATTLSVVQSILDSICEIAGDPDRLSLGKQDRPEFAGPKRQPYGAQESWHGRFRGDASHKAKIGWTLRHKARFLALIQHFGNLVEKLHQLVPPNAPMSMDLMAKQALRGNIASPNGVPSDLPVEDGRSSWYNDTERILKDIEKQIQRTLRKDLDTWLRASFKDNTYSASIEKRLPDTCDWIMDRQAFCDWESSEFAPGCAKVLWINGPAGYGKTILSARIVQHLEAHRQSPMAVVFFPDLEDMADPFIVARHWVSQLISQSPEALDLAYERFHIARTSIASSGETMDLLKEIVHTIPDCTFVVDGLDECSSKGPWSPTQNDGLQKFIHKSIEAIRGTTSRILLTSRVEQDIRNGLSEIDGSGIGIKMIEYSITPSDVRPDATKLSESIVSRNLQNKSQKFRDEIARRMVDRCDSMLLQIKLLENDIRGTRNQKQTERIIDQTPSGLSDLYDRNWQRILERRNERPRALAILRWVAFGLRPLTVLEMTEALPFAELEVVDDLEDEMPNDLDDEYVRSEILDLCSFLVETRVSTSSNDITSRTLHFTHFTVKEYVLQHLQRVPTNPLSENHDLELNYQAAQNNKLAEICLRYLNMPESETTQHEGPTNSRRGFGGYAFDFWYEHTRRDAQNYARVSRLLVKFFCNKDGQWESWRKHYDSKLANSLMLSYKGETSSGSPLFYASLLGYQEVVEELVHRHGVNVDHVDESCRTGFFAAVHESNHNLVEFFLQHNVDIDKASNMGRSPLYVASYRGSYEIAKLLLEKGADGALSNCAGRTPLNMAAQCGYVNIVELLIEKGVDWAVSDGNTWTPLYAASSNGHIDVVKLLLDKGADLEITNKDGFTPLATACAYGHLEIAKLLLDEGADVATNNSYGYTPLSLASCHGHLSVVKLLLENGANLTTASNQGATPLYSVSENGHIDVVKLLLEKDADPNMTNNGWTPLMVASHKGHFEVVKLLLERGANLDIASNTGLTSLNIASHKGHFEVVKLLLERGANLDIADNDGSTPLNTASYEGHFEVVKLLLERGANLDVADNDGSTPLHYALSRNHLKAVQLLLEKGADINKAHVTGWTPLHSASINGHVEVIRQLLRGGADLSIATKLGHTPIHAAARGGCFDAVELLLHEGAAVTAVSSNGGTPLHQAAVGGHLDVVQLLLRNGANMCALDVFGRPPLLYAIRGGDFATFSALQCQKLLEPDCQDVFGSNALSFAVRYGHEEMIRAFPVLSKQSLMVEDRFGRTPIWWAHKQGNMRMVEQVTAPLGPISPPDFPTGLPAKSSVEGPCCDVCFASLDEVYYECKVCCAGDFDVCVDCYNVGARCLVDAHTLLQKR</sequence>
<dbReference type="InterPro" id="IPR050776">
    <property type="entry name" value="Ank_Repeat/CDKN_Inhibitor"/>
</dbReference>
<keyword evidence="1" id="KW-0677">Repeat</keyword>
<keyword evidence="7" id="KW-1185">Reference proteome</keyword>
<dbReference type="KEGG" id="pfy:PFICI_08682"/>
<protein>
    <submittedName>
        <fullName evidence="6">Uncharacterized protein</fullName>
    </submittedName>
</protein>
<dbReference type="SUPFAM" id="SSF52540">
    <property type="entry name" value="P-loop containing nucleoside triphosphate hydrolases"/>
    <property type="match status" value="1"/>
</dbReference>
<evidence type="ECO:0000313" key="6">
    <source>
        <dbReference type="EMBL" id="ETS78829.1"/>
    </source>
</evidence>
<dbReference type="Pfam" id="PF24883">
    <property type="entry name" value="NPHP3_N"/>
    <property type="match status" value="1"/>
</dbReference>
<dbReference type="RefSeq" id="XP_007835454.1">
    <property type="nucleotide sequence ID" value="XM_007837263.1"/>
</dbReference>
<dbReference type="eggNOG" id="KOG4177">
    <property type="taxonomic scope" value="Eukaryota"/>
</dbReference>
<feature type="repeat" description="ANK" evidence="3">
    <location>
        <begin position="1010"/>
        <end position="1042"/>
    </location>
</feature>
<evidence type="ECO:0000313" key="7">
    <source>
        <dbReference type="Proteomes" id="UP000030651"/>
    </source>
</evidence>
<feature type="repeat" description="ANK" evidence="3">
    <location>
        <begin position="1142"/>
        <end position="1174"/>
    </location>
</feature>
<dbReference type="InterPro" id="IPR027417">
    <property type="entry name" value="P-loop_NTPase"/>
</dbReference>
<evidence type="ECO:0000256" key="2">
    <source>
        <dbReference type="ARBA" id="ARBA00023043"/>
    </source>
</evidence>
<feature type="repeat" description="ANK" evidence="3">
    <location>
        <begin position="912"/>
        <end position="944"/>
    </location>
</feature>
<feature type="repeat" description="ANK" evidence="3">
    <location>
        <begin position="1208"/>
        <end position="1240"/>
    </location>
</feature>
<feature type="repeat" description="ANK" evidence="3">
    <location>
        <begin position="846"/>
        <end position="878"/>
    </location>
</feature>
<dbReference type="Gene3D" id="1.25.40.20">
    <property type="entry name" value="Ankyrin repeat-containing domain"/>
    <property type="match status" value="6"/>
</dbReference>
<reference evidence="7" key="1">
    <citation type="journal article" date="2015" name="BMC Genomics">
        <title>Genomic and transcriptomic analysis of the endophytic fungus Pestalotiopsis fici reveals its lifestyle and high potential for synthesis of natural products.</title>
        <authorList>
            <person name="Wang X."/>
            <person name="Zhang X."/>
            <person name="Liu L."/>
            <person name="Xiang M."/>
            <person name="Wang W."/>
            <person name="Sun X."/>
            <person name="Che Y."/>
            <person name="Guo L."/>
            <person name="Liu G."/>
            <person name="Guo L."/>
            <person name="Wang C."/>
            <person name="Yin W.B."/>
            <person name="Stadler M."/>
            <person name="Zhang X."/>
            <person name="Liu X."/>
        </authorList>
    </citation>
    <scope>NUCLEOTIDE SEQUENCE [LARGE SCALE GENOMIC DNA]</scope>
    <source>
        <strain evidence="7">W106-1 / CGMCC3.15140</strain>
    </source>
</reference>
<feature type="repeat" description="ANK" evidence="3">
    <location>
        <begin position="945"/>
        <end position="977"/>
    </location>
</feature>
<evidence type="ECO:0000259" key="5">
    <source>
        <dbReference type="Pfam" id="PF24883"/>
    </source>
</evidence>
<dbReference type="InterPro" id="IPR029498">
    <property type="entry name" value="HeLo_dom"/>
</dbReference>
<feature type="repeat" description="ANK" evidence="3">
    <location>
        <begin position="1109"/>
        <end position="1141"/>
    </location>
</feature>
<dbReference type="Pfam" id="PF14479">
    <property type="entry name" value="HeLo"/>
    <property type="match status" value="1"/>
</dbReference>
<feature type="repeat" description="ANK" evidence="3">
    <location>
        <begin position="813"/>
        <end position="845"/>
    </location>
</feature>
<dbReference type="EMBL" id="KI912114">
    <property type="protein sequence ID" value="ETS78829.1"/>
    <property type="molecule type" value="Genomic_DNA"/>
</dbReference>
<dbReference type="PRINTS" id="PR01415">
    <property type="entry name" value="ANKYRIN"/>
</dbReference>
<dbReference type="OrthoDB" id="539213at2759"/>
<organism evidence="6 7">
    <name type="scientific">Pestalotiopsis fici (strain W106-1 / CGMCC3.15140)</name>
    <dbReference type="NCBI Taxonomy" id="1229662"/>
    <lineage>
        <taxon>Eukaryota</taxon>
        <taxon>Fungi</taxon>
        <taxon>Dikarya</taxon>
        <taxon>Ascomycota</taxon>
        <taxon>Pezizomycotina</taxon>
        <taxon>Sordariomycetes</taxon>
        <taxon>Xylariomycetidae</taxon>
        <taxon>Amphisphaeriales</taxon>
        <taxon>Sporocadaceae</taxon>
        <taxon>Pestalotiopsis</taxon>
    </lineage>
</organism>
<dbReference type="InterPro" id="IPR056884">
    <property type="entry name" value="NPHP3-like_N"/>
</dbReference>
<dbReference type="PROSITE" id="PS50297">
    <property type="entry name" value="ANK_REP_REGION"/>
    <property type="match status" value="13"/>
</dbReference>
<dbReference type="SMART" id="SM00248">
    <property type="entry name" value="ANK"/>
    <property type="match status" value="17"/>
</dbReference>
<dbReference type="PANTHER" id="PTHR24201:SF16">
    <property type="entry name" value="ANKYRIN-1-LIKE-RELATED"/>
    <property type="match status" value="1"/>
</dbReference>
<feature type="repeat" description="ANK" evidence="3">
    <location>
        <begin position="1175"/>
        <end position="1207"/>
    </location>
</feature>
<feature type="repeat" description="ANK" evidence="3">
    <location>
        <begin position="1076"/>
        <end position="1108"/>
    </location>
</feature>
<feature type="repeat" description="ANK" evidence="3">
    <location>
        <begin position="1043"/>
        <end position="1075"/>
    </location>
</feature>
<name>W3WYH6_PESFW</name>
<dbReference type="HOGENOM" id="CLU_000288_34_8_1"/>
<accession>W3WYH6</accession>
<evidence type="ECO:0000256" key="3">
    <source>
        <dbReference type="PROSITE-ProRule" id="PRU00023"/>
    </source>
</evidence>
<dbReference type="GeneID" id="19273695"/>
<feature type="domain" description="Nephrocystin 3-like N-terminal" evidence="5">
    <location>
        <begin position="250"/>
        <end position="420"/>
    </location>
</feature>
<dbReference type="InterPro" id="IPR038305">
    <property type="entry name" value="HeLo_sf"/>
</dbReference>
<dbReference type="Gene3D" id="1.20.120.1020">
    <property type="entry name" value="Prion-inhibition and propagation, HeLo domain"/>
    <property type="match status" value="1"/>
</dbReference>
<feature type="repeat" description="ANK" evidence="3">
    <location>
        <begin position="978"/>
        <end position="1010"/>
    </location>
</feature>
<keyword evidence="2 3" id="KW-0040">ANK repeat</keyword>
<dbReference type="Pfam" id="PF12796">
    <property type="entry name" value="Ank_2"/>
    <property type="match status" value="5"/>
</dbReference>
<dbReference type="OMA" id="MFLWIKM"/>